<organism evidence="10">
    <name type="scientific">Triatoma infestans</name>
    <name type="common">Assassin bug</name>
    <dbReference type="NCBI Taxonomy" id="30076"/>
    <lineage>
        <taxon>Eukaryota</taxon>
        <taxon>Metazoa</taxon>
        <taxon>Ecdysozoa</taxon>
        <taxon>Arthropoda</taxon>
        <taxon>Hexapoda</taxon>
        <taxon>Insecta</taxon>
        <taxon>Pterygota</taxon>
        <taxon>Neoptera</taxon>
        <taxon>Paraneoptera</taxon>
        <taxon>Hemiptera</taxon>
        <taxon>Heteroptera</taxon>
        <taxon>Panheteroptera</taxon>
        <taxon>Cimicomorpha</taxon>
        <taxon>Reduviidae</taxon>
        <taxon>Triatominae</taxon>
        <taxon>Triatoma</taxon>
    </lineage>
</organism>
<dbReference type="InterPro" id="IPR012133">
    <property type="entry name" value="Alpha-hydoxy_acid_DH_FMN"/>
</dbReference>
<evidence type="ECO:0000256" key="3">
    <source>
        <dbReference type="ARBA" id="ARBA00023002"/>
    </source>
</evidence>
<dbReference type="Pfam" id="PF01070">
    <property type="entry name" value="FMN_dh"/>
    <property type="match status" value="1"/>
</dbReference>
<feature type="binding site" evidence="8">
    <location>
        <position position="166"/>
    </location>
    <ligand>
        <name>glyoxylate</name>
        <dbReference type="ChEBI" id="CHEBI:36655"/>
    </ligand>
</feature>
<feature type="binding site" evidence="8">
    <location>
        <position position="157"/>
    </location>
    <ligand>
        <name>FMN</name>
        <dbReference type="ChEBI" id="CHEBI:58210"/>
    </ligand>
</feature>
<evidence type="ECO:0000256" key="2">
    <source>
        <dbReference type="ARBA" id="ARBA00013087"/>
    </source>
</evidence>
<accession>A0A023F7T5</accession>
<evidence type="ECO:0000256" key="8">
    <source>
        <dbReference type="PIRSR" id="PIRSR000138-2"/>
    </source>
</evidence>
<feature type="binding site" evidence="8">
    <location>
        <position position="129"/>
    </location>
    <ligand>
        <name>FMN</name>
        <dbReference type="ChEBI" id="CHEBI:58210"/>
    </ligand>
</feature>
<dbReference type="EMBL" id="GBBI01001281">
    <property type="protein sequence ID" value="JAC17431.1"/>
    <property type="molecule type" value="mRNA"/>
</dbReference>
<feature type="binding site" evidence="8">
    <location>
        <position position="131"/>
    </location>
    <ligand>
        <name>glyoxylate</name>
        <dbReference type="ChEBI" id="CHEBI:36655"/>
    </ligand>
</feature>
<evidence type="ECO:0000256" key="6">
    <source>
        <dbReference type="ARBA" id="ARBA00029327"/>
    </source>
</evidence>
<evidence type="ECO:0000256" key="7">
    <source>
        <dbReference type="PIRSR" id="PIRSR000138-1"/>
    </source>
</evidence>
<reference evidence="10" key="1">
    <citation type="journal article" date="2014" name="PLoS Negl. Trop. Dis.">
        <title>An updated insight into the Sialotranscriptome of Triatoma infestans: developmental stage and geographic variations.</title>
        <authorList>
            <person name="Schwarz A."/>
            <person name="Medrano-Mercado N."/>
            <person name="Schaub G.A."/>
            <person name="Struchiner C.J."/>
            <person name="Bargues M.D."/>
            <person name="Levy M.Z."/>
            <person name="Ribeiro J.M."/>
        </authorList>
    </citation>
    <scope>NUCLEOTIDE SEQUENCE</scope>
    <source>
        <strain evidence="10">Chile</strain>
        <tissue evidence="10">Salivary glands</tissue>
    </source>
</reference>
<keyword evidence="3" id="KW-0560">Oxidoreductase</keyword>
<dbReference type="EC" id="1.1.3.15" evidence="2"/>
<dbReference type="PROSITE" id="PS00557">
    <property type="entry name" value="FMN_HYDROXY_ACID_DH_1"/>
    <property type="match status" value="1"/>
</dbReference>
<comment type="similarity">
    <text evidence="4">Belongs to the FMN-dependent alpha-hydroxy acid dehydrogenase family.</text>
</comment>
<dbReference type="PANTHER" id="PTHR10578:SF149">
    <property type="entry name" value="2-HYDROXYACID OXIDASE 2"/>
    <property type="match status" value="1"/>
</dbReference>
<feature type="binding site" evidence="8">
    <location>
        <position position="107"/>
    </location>
    <ligand>
        <name>FMN</name>
        <dbReference type="ChEBI" id="CHEBI:58210"/>
    </ligand>
</feature>
<keyword evidence="8" id="KW-0285">Flavoprotein</keyword>
<comment type="catalytic activity">
    <reaction evidence="5">
        <text>a (2S)-2-hydroxycarboxylate + O2 = a 2-oxocarboxylate + H2O2</text>
        <dbReference type="Rhea" id="RHEA:16789"/>
        <dbReference type="ChEBI" id="CHEBI:15379"/>
        <dbReference type="ChEBI" id="CHEBI:16240"/>
        <dbReference type="ChEBI" id="CHEBI:35179"/>
        <dbReference type="ChEBI" id="CHEBI:58123"/>
        <dbReference type="EC" id="1.1.3.15"/>
    </reaction>
    <physiologicalReaction direction="left-to-right" evidence="5">
        <dbReference type="Rhea" id="RHEA:16790"/>
    </physiologicalReaction>
</comment>
<dbReference type="GO" id="GO:0010181">
    <property type="term" value="F:FMN binding"/>
    <property type="evidence" value="ECO:0007669"/>
    <property type="project" value="InterPro"/>
</dbReference>
<feature type="binding site" evidence="8">
    <location>
        <begin position="286"/>
        <end position="290"/>
    </location>
    <ligand>
        <name>FMN</name>
        <dbReference type="ChEBI" id="CHEBI:58210"/>
    </ligand>
</feature>
<dbReference type="InterPro" id="IPR000262">
    <property type="entry name" value="FMN-dep_DH"/>
</dbReference>
<evidence type="ECO:0000313" key="10">
    <source>
        <dbReference type="EMBL" id="JAC17431.1"/>
    </source>
</evidence>
<evidence type="ECO:0000256" key="5">
    <source>
        <dbReference type="ARBA" id="ARBA00029325"/>
    </source>
</evidence>
<dbReference type="Gene3D" id="3.20.20.70">
    <property type="entry name" value="Aldolase class I"/>
    <property type="match status" value="1"/>
</dbReference>
<feature type="binding site" evidence="8">
    <location>
        <position position="258"/>
    </location>
    <ligand>
        <name>FMN</name>
        <dbReference type="ChEBI" id="CHEBI:58210"/>
    </ligand>
</feature>
<feature type="binding site" evidence="8">
    <location>
        <position position="25"/>
    </location>
    <ligand>
        <name>glyoxylate</name>
        <dbReference type="ChEBI" id="CHEBI:36655"/>
    </ligand>
</feature>
<protein>
    <recommendedName>
        <fullName evidence="2">(S)-2-hydroxy-acid oxidase</fullName>
        <ecNumber evidence="2">1.1.3.15</ecNumber>
    </recommendedName>
</protein>
<dbReference type="InterPro" id="IPR008259">
    <property type="entry name" value="FMN_hydac_DH_AS"/>
</dbReference>
<dbReference type="PIRSF" id="PIRSF000138">
    <property type="entry name" value="Al-hdrx_acd_dh"/>
    <property type="match status" value="1"/>
</dbReference>
<feature type="binding site" evidence="8">
    <location>
        <begin position="78"/>
        <end position="80"/>
    </location>
    <ligand>
        <name>FMN</name>
        <dbReference type="ChEBI" id="CHEBI:58210"/>
    </ligand>
</feature>
<dbReference type="InterPro" id="IPR037396">
    <property type="entry name" value="FMN_HAD"/>
</dbReference>
<feature type="active site" description="Proton acceptor" evidence="7">
    <location>
        <position position="255"/>
    </location>
</feature>
<dbReference type="CDD" id="cd02809">
    <property type="entry name" value="alpha_hydroxyacid_oxid_FMN"/>
    <property type="match status" value="1"/>
</dbReference>
<dbReference type="GO" id="GO:0003973">
    <property type="term" value="F:(S)-2-hydroxy-acid oxidase activity"/>
    <property type="evidence" value="ECO:0007669"/>
    <property type="project" value="UniProtKB-EC"/>
</dbReference>
<evidence type="ECO:0000259" key="9">
    <source>
        <dbReference type="PROSITE" id="PS51349"/>
    </source>
</evidence>
<dbReference type="GO" id="GO:0001561">
    <property type="term" value="P:fatty acid alpha-oxidation"/>
    <property type="evidence" value="ECO:0007669"/>
    <property type="project" value="TreeGrafter"/>
</dbReference>
<feature type="binding site" evidence="8">
    <location>
        <begin position="309"/>
        <end position="310"/>
    </location>
    <ligand>
        <name>FMN</name>
        <dbReference type="ChEBI" id="CHEBI:58210"/>
    </ligand>
</feature>
<dbReference type="PROSITE" id="PS51349">
    <property type="entry name" value="FMN_HYDROXY_ACID_DH_2"/>
    <property type="match status" value="1"/>
</dbReference>
<feature type="domain" description="FMN hydroxy acid dehydrogenase" evidence="9">
    <location>
        <begin position="1"/>
        <end position="360"/>
    </location>
</feature>
<name>A0A023F7T5_TRIIF</name>
<dbReference type="GO" id="GO:0005782">
    <property type="term" value="C:peroxisomal matrix"/>
    <property type="evidence" value="ECO:0007669"/>
    <property type="project" value="TreeGrafter"/>
</dbReference>
<sequence length="364" mass="39625">MDQLCCLHDFEKLALTKLPKPAADYYGAGACGEHTLQLNKSAFQRLRIRPRVLRDITIRDTSCEILGSKVEIPIGVSPSAMQKMAHPEGECANARAVGEKGSVYILSTLSTSSLEEVAEAAPDTIKWFQLYIYYNRDSTKELIKRAENAGYKALVVTVDANVLGLRYADTKNKFVLPPHLRLANFSGKESEMNATSGSALTSYTDSEFDSSVNWEDIKWLKSITNLPIVLKGIQTSDDAVIAATVGVEAIMVSNHGARQLDTAPASIEALPEIARAVGNKCEIYLDGGVRYGTDVFKALALGAKMVFIGRPALWGLACGGQKGVKKVLDILHNEFSITLGLAGCNSLEDITKTMVVHEDYYSKL</sequence>
<dbReference type="FunFam" id="3.20.20.70:FF:000056">
    <property type="entry name" value="hydroxyacid oxidase 2"/>
    <property type="match status" value="1"/>
</dbReference>
<evidence type="ECO:0000256" key="4">
    <source>
        <dbReference type="ARBA" id="ARBA00024042"/>
    </source>
</evidence>
<dbReference type="PANTHER" id="PTHR10578">
    <property type="entry name" value="S -2-HYDROXY-ACID OXIDASE-RELATED"/>
    <property type="match status" value="1"/>
</dbReference>
<comment type="cofactor">
    <cofactor evidence="1">
        <name>FMN</name>
        <dbReference type="ChEBI" id="CHEBI:58210"/>
    </cofactor>
</comment>
<dbReference type="InterPro" id="IPR013785">
    <property type="entry name" value="Aldolase_TIM"/>
</dbReference>
<comment type="catalytic activity">
    <reaction evidence="6">
        <text>2-hydroxyoctanoate + O2 = 2-oxooctanoate + H2O2</text>
        <dbReference type="Rhea" id="RHEA:67940"/>
        <dbReference type="ChEBI" id="CHEBI:15379"/>
        <dbReference type="ChEBI" id="CHEBI:16240"/>
        <dbReference type="ChEBI" id="CHEBI:133514"/>
        <dbReference type="ChEBI" id="CHEBI:176689"/>
    </reaction>
    <physiologicalReaction direction="left-to-right" evidence="6">
        <dbReference type="Rhea" id="RHEA:67941"/>
    </physiologicalReaction>
</comment>
<dbReference type="AlphaFoldDB" id="A0A023F7T5"/>
<feature type="binding site" evidence="8">
    <location>
        <position position="255"/>
    </location>
    <ligand>
        <name>glyoxylate</name>
        <dbReference type="ChEBI" id="CHEBI:36655"/>
    </ligand>
</feature>
<evidence type="ECO:0000256" key="1">
    <source>
        <dbReference type="ARBA" id="ARBA00001917"/>
    </source>
</evidence>
<feature type="binding site" evidence="8">
    <location>
        <position position="231"/>
    </location>
    <ligand>
        <name>FMN</name>
        <dbReference type="ChEBI" id="CHEBI:58210"/>
    </ligand>
</feature>
<proteinExistence type="evidence at transcript level"/>
<dbReference type="SUPFAM" id="SSF51395">
    <property type="entry name" value="FMN-linked oxidoreductases"/>
    <property type="match status" value="1"/>
</dbReference>
<keyword evidence="8" id="KW-0288">FMN</keyword>
<feature type="binding site" evidence="8">
    <location>
        <position position="253"/>
    </location>
    <ligand>
        <name>FMN</name>
        <dbReference type="ChEBI" id="CHEBI:58210"/>
    </ligand>
</feature>